<dbReference type="RefSeq" id="WP_146922474.1">
    <property type="nucleotide sequence ID" value="NZ_CP042430.1"/>
</dbReference>
<keyword evidence="3" id="KW-1185">Reference proteome</keyword>
<keyword evidence="1" id="KW-1133">Transmembrane helix</keyword>
<feature type="transmembrane region" description="Helical" evidence="1">
    <location>
        <begin position="203"/>
        <end position="223"/>
    </location>
</feature>
<organism evidence="2 3">
    <name type="scientific">Baekduia soli</name>
    <dbReference type="NCBI Taxonomy" id="496014"/>
    <lineage>
        <taxon>Bacteria</taxon>
        <taxon>Bacillati</taxon>
        <taxon>Actinomycetota</taxon>
        <taxon>Thermoleophilia</taxon>
        <taxon>Solirubrobacterales</taxon>
        <taxon>Baekduiaceae</taxon>
        <taxon>Baekduia</taxon>
    </lineage>
</organism>
<evidence type="ECO:0000256" key="1">
    <source>
        <dbReference type="SAM" id="Phobius"/>
    </source>
</evidence>
<keyword evidence="1" id="KW-0472">Membrane</keyword>
<feature type="transmembrane region" description="Helical" evidence="1">
    <location>
        <begin position="230"/>
        <end position="254"/>
    </location>
</feature>
<dbReference type="OrthoDB" id="5457281at2"/>
<name>A0A5B8UBU2_9ACTN</name>
<dbReference type="AlphaFoldDB" id="A0A5B8UBU2"/>
<proteinExistence type="predicted"/>
<feature type="transmembrane region" description="Helical" evidence="1">
    <location>
        <begin position="173"/>
        <end position="191"/>
    </location>
</feature>
<feature type="transmembrane region" description="Helical" evidence="1">
    <location>
        <begin position="86"/>
        <end position="105"/>
    </location>
</feature>
<protein>
    <submittedName>
        <fullName evidence="2">Uncharacterized protein</fullName>
    </submittedName>
</protein>
<sequence length="258" mass="26006">MSVLALKLLLAPSFLVVTSVVARRLGPHIAGILATLPVIAGPILLVVALDHGRGFGADAATASLLGLLSTTAFVVVYVLVARHRPWPVALAGALAAFGAGTALCSELHIEPVPGLLLAFAGFGLSYALLRVPDEVPGAGWLAPPPWDLPVRAVCAGGMVVLLTALSSGLGPHLSGLLSTFPIITSVLAAFTQAQRGSAEATRLLRGMLLGFFAFAAFCFTVAVSLRSVGIAGAFALASAVTILTQASILGGGAVGSRA</sequence>
<dbReference type="KEGG" id="bsol:FSW04_22740"/>
<dbReference type="EMBL" id="CP042430">
    <property type="protein sequence ID" value="QEC50111.1"/>
    <property type="molecule type" value="Genomic_DNA"/>
</dbReference>
<gene>
    <name evidence="2" type="ORF">FSW04_22740</name>
</gene>
<evidence type="ECO:0000313" key="3">
    <source>
        <dbReference type="Proteomes" id="UP000321805"/>
    </source>
</evidence>
<dbReference type="Proteomes" id="UP000321805">
    <property type="component" value="Chromosome"/>
</dbReference>
<reference evidence="2 3" key="1">
    <citation type="journal article" date="2018" name="J. Microbiol.">
        <title>Baekduia soli gen. nov., sp. nov., a novel bacterium isolated from the soil of Baekdu Mountain and proposal of a novel family name, Baekduiaceae fam. nov.</title>
        <authorList>
            <person name="An D.S."/>
            <person name="Siddiqi M.Z."/>
            <person name="Kim K.H."/>
            <person name="Yu H.S."/>
            <person name="Im W.T."/>
        </authorList>
    </citation>
    <scope>NUCLEOTIDE SEQUENCE [LARGE SCALE GENOMIC DNA]</scope>
    <source>
        <strain evidence="2 3">BR7-21</strain>
    </source>
</reference>
<keyword evidence="1" id="KW-0812">Transmembrane</keyword>
<feature type="transmembrane region" description="Helical" evidence="1">
    <location>
        <begin position="29"/>
        <end position="49"/>
    </location>
</feature>
<accession>A0A5B8UBU2</accession>
<evidence type="ECO:0000313" key="2">
    <source>
        <dbReference type="EMBL" id="QEC50111.1"/>
    </source>
</evidence>
<feature type="transmembrane region" description="Helical" evidence="1">
    <location>
        <begin position="61"/>
        <end position="80"/>
    </location>
</feature>